<dbReference type="GeneID" id="54292710"/>
<reference evidence="1" key="1">
    <citation type="journal article" date="2020" name="Stud. Mycol.">
        <title>101 Dothideomycetes genomes: a test case for predicting lifestyles and emergence of pathogens.</title>
        <authorList>
            <person name="Haridas S."/>
            <person name="Albert R."/>
            <person name="Binder M."/>
            <person name="Bloem J."/>
            <person name="Labutti K."/>
            <person name="Salamov A."/>
            <person name="Andreopoulos B."/>
            <person name="Baker S."/>
            <person name="Barry K."/>
            <person name="Bills G."/>
            <person name="Bluhm B."/>
            <person name="Cannon C."/>
            <person name="Castanera R."/>
            <person name="Culley D."/>
            <person name="Daum C."/>
            <person name="Ezra D."/>
            <person name="Gonzalez J."/>
            <person name="Henrissat B."/>
            <person name="Kuo A."/>
            <person name="Liang C."/>
            <person name="Lipzen A."/>
            <person name="Lutzoni F."/>
            <person name="Magnuson J."/>
            <person name="Mondo S."/>
            <person name="Nolan M."/>
            <person name="Ohm R."/>
            <person name="Pangilinan J."/>
            <person name="Park H.-J."/>
            <person name="Ramirez L."/>
            <person name="Alfaro M."/>
            <person name="Sun H."/>
            <person name="Tritt A."/>
            <person name="Yoshinaga Y."/>
            <person name="Zwiers L.-H."/>
            <person name="Turgeon B."/>
            <person name="Goodwin S."/>
            <person name="Spatafora J."/>
            <person name="Crous P."/>
            <person name="Grigoriev I."/>
        </authorList>
    </citation>
    <scope>NUCLEOTIDE SEQUENCE</scope>
    <source>
        <strain evidence="1">CBS 121167</strain>
    </source>
</reference>
<proteinExistence type="predicted"/>
<evidence type="ECO:0000313" key="1">
    <source>
        <dbReference type="EMBL" id="KAF2145753.1"/>
    </source>
</evidence>
<organism evidence="1 2">
    <name type="scientific">Aplosporella prunicola CBS 121167</name>
    <dbReference type="NCBI Taxonomy" id="1176127"/>
    <lineage>
        <taxon>Eukaryota</taxon>
        <taxon>Fungi</taxon>
        <taxon>Dikarya</taxon>
        <taxon>Ascomycota</taxon>
        <taxon>Pezizomycotina</taxon>
        <taxon>Dothideomycetes</taxon>
        <taxon>Dothideomycetes incertae sedis</taxon>
        <taxon>Botryosphaeriales</taxon>
        <taxon>Aplosporellaceae</taxon>
        <taxon>Aplosporella</taxon>
    </lineage>
</organism>
<evidence type="ECO:0000313" key="2">
    <source>
        <dbReference type="Proteomes" id="UP000799438"/>
    </source>
</evidence>
<keyword evidence="2" id="KW-1185">Reference proteome</keyword>
<gene>
    <name evidence="1" type="ORF">K452DRAFT_124888</name>
</gene>
<dbReference type="EMBL" id="ML995477">
    <property type="protein sequence ID" value="KAF2145753.1"/>
    <property type="molecule type" value="Genomic_DNA"/>
</dbReference>
<sequence>MSRWWEMSRTSDDHPEGTLAQSAASMITQECCGVGGQMRERADPPHGRVPERLLHDRQARRSCVALFRAKPSLAGGLVDAWLAARGNTARPASRATARGQAHSQRHWHSSSFFFCSSLGAVCVASSKGSRRRYSTIPLINRTRIAGRSSSAPGPTSFSPSSSFALSVINSVIHDSGASASSRVDQPFLSSPPADHHHLDTWFIP</sequence>
<accession>A0A6A6BQQ0</accession>
<dbReference type="AlphaFoldDB" id="A0A6A6BQQ0"/>
<name>A0A6A6BQQ0_9PEZI</name>
<dbReference type="RefSeq" id="XP_033401465.1">
    <property type="nucleotide sequence ID" value="XM_033535216.1"/>
</dbReference>
<protein>
    <submittedName>
        <fullName evidence="1">Uncharacterized protein</fullName>
    </submittedName>
</protein>
<dbReference type="Proteomes" id="UP000799438">
    <property type="component" value="Unassembled WGS sequence"/>
</dbReference>